<feature type="binding site" evidence="9">
    <location>
        <position position="23"/>
    </location>
    <ligand>
        <name>ATP</name>
        <dbReference type="ChEBI" id="CHEBI:30616"/>
    </ligand>
</feature>
<keyword evidence="8 9" id="KW-0234">DNA repair</keyword>
<dbReference type="InterPro" id="IPR036388">
    <property type="entry name" value="WH-like_DNA-bd_sf"/>
</dbReference>
<feature type="binding site" evidence="9">
    <location>
        <position position="68"/>
    </location>
    <ligand>
        <name>ATP</name>
        <dbReference type="ChEBI" id="CHEBI:30616"/>
    </ligand>
</feature>
<dbReference type="InterPro" id="IPR041445">
    <property type="entry name" value="AAA_lid_4"/>
</dbReference>
<dbReference type="SUPFAM" id="SSF46785">
    <property type="entry name" value="Winged helix' DNA-binding domain"/>
    <property type="match status" value="1"/>
</dbReference>
<dbReference type="GO" id="GO:0005524">
    <property type="term" value="F:ATP binding"/>
    <property type="evidence" value="ECO:0007669"/>
    <property type="project" value="UniProtKB-UniRule"/>
</dbReference>
<organism evidence="11 12">
    <name type="scientific">Abyssobacteria bacterium (strain SURF_5)</name>
    <dbReference type="NCBI Taxonomy" id="2093360"/>
    <lineage>
        <taxon>Bacteria</taxon>
        <taxon>Pseudomonadati</taxon>
        <taxon>Candidatus Hydrogenedentota</taxon>
        <taxon>Candidatus Abyssobacteria</taxon>
    </lineage>
</organism>
<accession>A0A3A4NQI0</accession>
<dbReference type="EC" id="3.6.4.-" evidence="9"/>
<keyword evidence="4 9" id="KW-0378">Hydrolase</keyword>
<dbReference type="HAMAP" id="MF_00016">
    <property type="entry name" value="DNA_HJ_migration_RuvB"/>
    <property type="match status" value="1"/>
</dbReference>
<dbReference type="GO" id="GO:0006310">
    <property type="term" value="P:DNA recombination"/>
    <property type="evidence" value="ECO:0007669"/>
    <property type="project" value="UniProtKB-UniRule"/>
</dbReference>
<dbReference type="GO" id="GO:0006281">
    <property type="term" value="P:DNA repair"/>
    <property type="evidence" value="ECO:0007669"/>
    <property type="project" value="UniProtKB-UniRule"/>
</dbReference>
<dbReference type="GO" id="GO:0009378">
    <property type="term" value="F:four-way junction helicase activity"/>
    <property type="evidence" value="ECO:0007669"/>
    <property type="project" value="InterPro"/>
</dbReference>
<evidence type="ECO:0000256" key="3">
    <source>
        <dbReference type="ARBA" id="ARBA00022763"/>
    </source>
</evidence>
<dbReference type="NCBIfam" id="NF000868">
    <property type="entry name" value="PRK00080.1"/>
    <property type="match status" value="1"/>
</dbReference>
<comment type="function">
    <text evidence="9">The RuvA-RuvB-RuvC complex processes Holliday junction (HJ) DNA during genetic recombination and DNA repair, while the RuvA-RuvB complex plays an important role in the rescue of blocked DNA replication forks via replication fork reversal (RFR). RuvA specifically binds to HJ cruciform DNA, conferring on it an open structure. The RuvB hexamer acts as an ATP-dependent pump, pulling dsDNA into and through the RuvAB complex. RuvB forms 2 homohexamers on either side of HJ DNA bound by 1 or 2 RuvA tetramers; 4 subunits per hexamer contact DNA at a time. Coordinated motions by a converter formed by DNA-disengaged RuvB subunits stimulates ATP hydrolysis and nucleotide exchange. Immobilization of the converter enables RuvB to convert the ATP-contained energy into a lever motion, pulling 2 nucleotides of DNA out of the RuvA tetramer per ATP hydrolyzed, thus driving DNA branch migration. The RuvB motors rotate together with the DNA substrate, which together with the progressing nucleotide cycle form the mechanistic basis for DNA recombination by continuous HJ branch migration. Branch migration allows RuvC to scan DNA until it finds its consensus sequence, where it cleaves and resolves cruciform DNA.</text>
</comment>
<dbReference type="Pfam" id="PF05496">
    <property type="entry name" value="RuvB_N"/>
    <property type="match status" value="1"/>
</dbReference>
<dbReference type="PANTHER" id="PTHR42848">
    <property type="match status" value="1"/>
</dbReference>
<dbReference type="GO" id="GO:0016887">
    <property type="term" value="F:ATP hydrolysis activity"/>
    <property type="evidence" value="ECO:0007669"/>
    <property type="project" value="RHEA"/>
</dbReference>
<dbReference type="Gene3D" id="1.10.8.60">
    <property type="match status" value="1"/>
</dbReference>
<comment type="catalytic activity">
    <reaction evidence="9">
        <text>ATP + H2O = ADP + phosphate + H(+)</text>
        <dbReference type="Rhea" id="RHEA:13065"/>
        <dbReference type="ChEBI" id="CHEBI:15377"/>
        <dbReference type="ChEBI" id="CHEBI:15378"/>
        <dbReference type="ChEBI" id="CHEBI:30616"/>
        <dbReference type="ChEBI" id="CHEBI:43474"/>
        <dbReference type="ChEBI" id="CHEBI:456216"/>
    </reaction>
</comment>
<feature type="binding site" evidence="9">
    <location>
        <position position="313"/>
    </location>
    <ligand>
        <name>DNA</name>
        <dbReference type="ChEBI" id="CHEBI:16991"/>
    </ligand>
</feature>
<protein>
    <recommendedName>
        <fullName evidence="9">Holliday junction branch migration complex subunit RuvB</fullName>
        <ecNumber evidence="9">3.6.4.-</ecNumber>
    </recommendedName>
</protein>
<feature type="binding site" evidence="9">
    <location>
        <position position="70"/>
    </location>
    <ligand>
        <name>ATP</name>
        <dbReference type="ChEBI" id="CHEBI:30616"/>
    </ligand>
</feature>
<dbReference type="CDD" id="cd00009">
    <property type="entry name" value="AAA"/>
    <property type="match status" value="1"/>
</dbReference>
<gene>
    <name evidence="9 11" type="primary">ruvB</name>
    <name evidence="11" type="ORF">C4520_07315</name>
</gene>
<dbReference type="InterPro" id="IPR036390">
    <property type="entry name" value="WH_DNA-bd_sf"/>
</dbReference>
<reference evidence="11 12" key="1">
    <citation type="journal article" date="2017" name="ISME J.">
        <title>Energy and carbon metabolisms in a deep terrestrial subsurface fluid microbial community.</title>
        <authorList>
            <person name="Momper L."/>
            <person name="Jungbluth S.P."/>
            <person name="Lee M.D."/>
            <person name="Amend J.P."/>
        </authorList>
    </citation>
    <scope>NUCLEOTIDE SEQUENCE [LARGE SCALE GENOMIC DNA]</scope>
    <source>
        <strain evidence="11">SURF_5</strain>
    </source>
</reference>
<evidence type="ECO:0000256" key="7">
    <source>
        <dbReference type="ARBA" id="ARBA00023172"/>
    </source>
</evidence>
<comment type="caution">
    <text evidence="11">The sequence shown here is derived from an EMBL/GenBank/DDBJ whole genome shotgun (WGS) entry which is preliminary data.</text>
</comment>
<keyword evidence="11" id="KW-0347">Helicase</keyword>
<evidence type="ECO:0000259" key="10">
    <source>
        <dbReference type="SMART" id="SM00382"/>
    </source>
</evidence>
<comment type="domain">
    <text evidence="9">Has 3 domains, the large (RuvB-L) and small ATPase (RuvB-S) domains and the C-terminal head (RuvB-H) domain. The head domain binds DNA, while the ATPase domains jointly bind ATP, ADP or are empty depending on the state of the subunit in the translocation cycle. During a single DNA translocation step the structure of each domain remains the same, but their relative positions change.</text>
</comment>
<evidence type="ECO:0000256" key="5">
    <source>
        <dbReference type="ARBA" id="ARBA00022840"/>
    </source>
</evidence>
<proteinExistence type="inferred from homology"/>
<dbReference type="InterPro" id="IPR027417">
    <property type="entry name" value="P-loop_NTPase"/>
</dbReference>
<dbReference type="Proteomes" id="UP000265882">
    <property type="component" value="Unassembled WGS sequence"/>
</dbReference>
<dbReference type="SMART" id="SM00382">
    <property type="entry name" value="AAA"/>
    <property type="match status" value="1"/>
</dbReference>
<comment type="caution">
    <text evidence="9">Lacks conserved residue(s) required for the propagation of feature annotation.</text>
</comment>
<keyword evidence="6 9" id="KW-0238">DNA-binding</keyword>
<keyword evidence="5 9" id="KW-0067">ATP-binding</keyword>
<dbReference type="Gene3D" id="3.40.50.300">
    <property type="entry name" value="P-loop containing nucleotide triphosphate hydrolases"/>
    <property type="match status" value="1"/>
</dbReference>
<comment type="subcellular location">
    <subcellularLocation>
        <location evidence="9">Cytoplasm</location>
    </subcellularLocation>
</comment>
<dbReference type="Pfam" id="PF05491">
    <property type="entry name" value="WHD_RuvB"/>
    <property type="match status" value="1"/>
</dbReference>
<feature type="binding site" evidence="9">
    <location>
        <position position="184"/>
    </location>
    <ligand>
        <name>ATP</name>
        <dbReference type="ChEBI" id="CHEBI:30616"/>
    </ligand>
</feature>
<feature type="binding site" evidence="9">
    <location>
        <position position="24"/>
    </location>
    <ligand>
        <name>ATP</name>
        <dbReference type="ChEBI" id="CHEBI:30616"/>
    </ligand>
</feature>
<sequence>MTRERIVDGRPVSPVDETFNWSLRPKTLSDYIGQKLVIEKLNISIQASKARGEPHEHVLFYGPPGLGKTTLANIIANEMETKLVATSGPALERTGDLMGLLTNLETGDVLFIDEIHRLPRIIEEFIYPAMEDFQVDFLVDKGAFAKTIKVQLKRFTLVGATTRAGFLTAPFRERFGIYHYLDFYPPDEIALIIERSARILGIEIDQAAIAQVAERSRGTPRVANRLLRRVRDFADVRHDGRVNERVAVEALELEGIDRRGLDELDRKFLNIIIKHYSGGPVGITALSASLNEEVDTLEDMVEPYLLKIGFLQRTRQGRVATGNAFEHLGHKKDGTQQKELF</sequence>
<dbReference type="InterPro" id="IPR008823">
    <property type="entry name" value="RuvB_wg_C"/>
</dbReference>
<keyword evidence="2 9" id="KW-0547">Nucleotide-binding</keyword>
<evidence type="ECO:0000256" key="2">
    <source>
        <dbReference type="ARBA" id="ARBA00022741"/>
    </source>
</evidence>
<feature type="binding site" evidence="9">
    <location>
        <position position="69"/>
    </location>
    <ligand>
        <name>ATP</name>
        <dbReference type="ChEBI" id="CHEBI:30616"/>
    </ligand>
</feature>
<comment type="similarity">
    <text evidence="9">Belongs to the RuvB family.</text>
</comment>
<dbReference type="SUPFAM" id="SSF52540">
    <property type="entry name" value="P-loop containing nucleoside triphosphate hydrolases"/>
    <property type="match status" value="1"/>
</dbReference>
<feature type="binding site" evidence="9">
    <location>
        <position position="221"/>
    </location>
    <ligand>
        <name>ATP</name>
        <dbReference type="ChEBI" id="CHEBI:30616"/>
    </ligand>
</feature>
<dbReference type="PANTHER" id="PTHR42848:SF1">
    <property type="entry name" value="HOLLIDAY JUNCTION BRANCH MIGRATION COMPLEX SUBUNIT RUVB"/>
    <property type="match status" value="1"/>
</dbReference>
<feature type="binding site" evidence="9">
    <location>
        <position position="315"/>
    </location>
    <ligand>
        <name>DNA</name>
        <dbReference type="ChEBI" id="CHEBI:16991"/>
    </ligand>
</feature>
<dbReference type="NCBIfam" id="TIGR00635">
    <property type="entry name" value="ruvB"/>
    <property type="match status" value="1"/>
</dbReference>
<evidence type="ECO:0000256" key="4">
    <source>
        <dbReference type="ARBA" id="ARBA00022801"/>
    </source>
</evidence>
<name>A0A3A4NQI0_ABYX5</name>
<feature type="region of interest" description="Head domain (RuvB-H)" evidence="9">
    <location>
        <begin position="258"/>
        <end position="341"/>
    </location>
</feature>
<dbReference type="GO" id="GO:0048476">
    <property type="term" value="C:Holliday junction resolvase complex"/>
    <property type="evidence" value="ECO:0007669"/>
    <property type="project" value="UniProtKB-UniRule"/>
</dbReference>
<keyword evidence="3 9" id="KW-0227">DNA damage</keyword>
<feature type="binding site" evidence="9">
    <location>
        <position position="174"/>
    </location>
    <ligand>
        <name>ATP</name>
        <dbReference type="ChEBI" id="CHEBI:30616"/>
    </ligand>
</feature>
<dbReference type="Gene3D" id="1.10.10.10">
    <property type="entry name" value="Winged helix-like DNA-binding domain superfamily/Winged helix DNA-binding domain"/>
    <property type="match status" value="1"/>
</dbReference>
<evidence type="ECO:0000256" key="8">
    <source>
        <dbReference type="ARBA" id="ARBA00023204"/>
    </source>
</evidence>
<evidence type="ECO:0000256" key="1">
    <source>
        <dbReference type="ARBA" id="ARBA00022490"/>
    </source>
</evidence>
<feature type="binding site" evidence="9">
    <location>
        <position position="65"/>
    </location>
    <ligand>
        <name>ATP</name>
        <dbReference type="ChEBI" id="CHEBI:30616"/>
    </ligand>
</feature>
<comment type="subunit">
    <text evidence="9">Homohexamer. Forms an RuvA(8)-RuvB(12)-Holliday junction (HJ) complex. HJ DNA is sandwiched between 2 RuvA tetramers; dsDNA enters through RuvA and exits via RuvB. An RuvB hexamer assembles on each DNA strand where it exits the tetramer. Each RuvB hexamer is contacted by two RuvA subunits (via domain III) on 2 adjacent RuvB subunits; this complex drives branch migration. In the full resolvosome a probable DNA-RuvA(4)-RuvB(12)-RuvC(2) complex forms which resolves the HJ.</text>
</comment>
<keyword evidence="1 9" id="KW-0963">Cytoplasm</keyword>
<dbReference type="InterPro" id="IPR008824">
    <property type="entry name" value="RuvB-like_N"/>
</dbReference>
<dbReference type="AlphaFoldDB" id="A0A3A4NQI0"/>
<evidence type="ECO:0000313" key="11">
    <source>
        <dbReference type="EMBL" id="RJP22828.1"/>
    </source>
</evidence>
<feature type="domain" description="AAA+ ATPase" evidence="10">
    <location>
        <begin position="54"/>
        <end position="181"/>
    </location>
</feature>
<feature type="binding site" evidence="9">
    <location>
        <position position="318"/>
    </location>
    <ligand>
        <name>DNA</name>
        <dbReference type="ChEBI" id="CHEBI:16991"/>
    </ligand>
</feature>
<dbReference type="InterPro" id="IPR004605">
    <property type="entry name" value="DNA_helicase_Holl-junc_RuvB"/>
</dbReference>
<evidence type="ECO:0000256" key="9">
    <source>
        <dbReference type="HAMAP-Rule" id="MF_00016"/>
    </source>
</evidence>
<feature type="binding site" evidence="9">
    <location>
        <position position="69"/>
    </location>
    <ligand>
        <name>Mg(2+)</name>
        <dbReference type="ChEBI" id="CHEBI:18420"/>
    </ligand>
</feature>
<evidence type="ECO:0000256" key="6">
    <source>
        <dbReference type="ARBA" id="ARBA00023125"/>
    </source>
</evidence>
<keyword evidence="7 9" id="KW-0233">DNA recombination</keyword>
<dbReference type="EMBL" id="QZKU01000053">
    <property type="protein sequence ID" value="RJP22828.1"/>
    <property type="molecule type" value="Genomic_DNA"/>
</dbReference>
<evidence type="ECO:0000313" key="12">
    <source>
        <dbReference type="Proteomes" id="UP000265882"/>
    </source>
</evidence>
<feature type="binding site" evidence="9">
    <location>
        <begin position="131"/>
        <end position="133"/>
    </location>
    <ligand>
        <name>ATP</name>
        <dbReference type="ChEBI" id="CHEBI:30616"/>
    </ligand>
</feature>
<dbReference type="InterPro" id="IPR003593">
    <property type="entry name" value="AAA+_ATPase"/>
</dbReference>
<dbReference type="GO" id="GO:0005737">
    <property type="term" value="C:cytoplasm"/>
    <property type="evidence" value="ECO:0007669"/>
    <property type="project" value="UniProtKB-SubCell"/>
</dbReference>
<dbReference type="Pfam" id="PF17864">
    <property type="entry name" value="AAA_lid_4"/>
    <property type="match status" value="1"/>
</dbReference>
<dbReference type="GO" id="GO:0000400">
    <property type="term" value="F:four-way junction DNA binding"/>
    <property type="evidence" value="ECO:0007669"/>
    <property type="project" value="UniProtKB-UniRule"/>
</dbReference>
<feature type="region of interest" description="Small ATPAse domain (RuvB-S)" evidence="9">
    <location>
        <begin position="185"/>
        <end position="255"/>
    </location>
</feature>